<dbReference type="HAMAP" id="MF_00422">
    <property type="entry name" value="SecE"/>
    <property type="match status" value="1"/>
</dbReference>
<comment type="function">
    <text evidence="8">Essential subunit of the Sec protein translocation channel SecYEG. Clamps together the 2 halves of SecY. May contact the channel plug during translocation.</text>
</comment>
<dbReference type="GeneID" id="74932057"/>
<dbReference type="GO" id="GO:0005886">
    <property type="term" value="C:plasma membrane"/>
    <property type="evidence" value="ECO:0007669"/>
    <property type="project" value="UniProtKB-SubCell"/>
</dbReference>
<dbReference type="GO" id="GO:0043952">
    <property type="term" value="P:protein transport by the Sec complex"/>
    <property type="evidence" value="ECO:0007669"/>
    <property type="project" value="UniProtKB-UniRule"/>
</dbReference>
<evidence type="ECO:0000313" key="9">
    <source>
        <dbReference type="EMBL" id="VEU64789.1"/>
    </source>
</evidence>
<evidence type="ECO:0000313" key="10">
    <source>
        <dbReference type="Proteomes" id="UP000289506"/>
    </source>
</evidence>
<feature type="transmembrane region" description="Helical" evidence="8">
    <location>
        <begin position="46"/>
        <end position="68"/>
    </location>
</feature>
<evidence type="ECO:0000256" key="8">
    <source>
        <dbReference type="HAMAP-Rule" id="MF_00422"/>
    </source>
</evidence>
<accession>A0A449AIJ0</accession>
<keyword evidence="7 8" id="KW-0472">Membrane</keyword>
<dbReference type="InterPro" id="IPR001901">
    <property type="entry name" value="Translocase_SecE/Sec61-g"/>
</dbReference>
<dbReference type="Pfam" id="PF00584">
    <property type="entry name" value="SecE"/>
    <property type="match status" value="1"/>
</dbReference>
<keyword evidence="6 8" id="KW-0811">Translocation</keyword>
<gene>
    <name evidence="8" type="primary">secE</name>
    <name evidence="9" type="ORF">NCTC10142_00549</name>
</gene>
<name>A0A449AIJ0_9BACT</name>
<dbReference type="Proteomes" id="UP000289506">
    <property type="component" value="Plasmid 13"/>
</dbReference>
<evidence type="ECO:0000256" key="4">
    <source>
        <dbReference type="ARBA" id="ARBA00022927"/>
    </source>
</evidence>
<evidence type="ECO:0000256" key="1">
    <source>
        <dbReference type="ARBA" id="ARBA00004370"/>
    </source>
</evidence>
<reference evidence="9 10" key="1">
    <citation type="submission" date="2019-01" db="EMBL/GenBank/DDBJ databases">
        <authorList>
            <consortium name="Pathogen Informatics"/>
        </authorList>
    </citation>
    <scope>NUCLEOTIDE SEQUENCE [LARGE SCALE GENOMIC DNA]</scope>
    <source>
        <strain evidence="9 10">NCTC10142</strain>
        <plasmid evidence="10">13</plasmid>
    </source>
</reference>
<sequence length="78" mass="9253">MQENNLLNNSIHGLSKIKKPKKYWIRKVIKEIKRVRWPDFRTNKNNFLLTIVCAIIFTAFVSLVTYGFTQLWGVLDLK</sequence>
<dbReference type="NCBIfam" id="TIGR00964">
    <property type="entry name" value="secE_bact"/>
    <property type="match status" value="1"/>
</dbReference>
<evidence type="ECO:0000256" key="2">
    <source>
        <dbReference type="ARBA" id="ARBA00022448"/>
    </source>
</evidence>
<dbReference type="RefSeq" id="WP_015287333.1">
    <property type="nucleotide sequence ID" value="NZ_CP141040.1"/>
</dbReference>
<evidence type="ECO:0000256" key="7">
    <source>
        <dbReference type="ARBA" id="ARBA00023136"/>
    </source>
</evidence>
<proteinExistence type="inferred from homology"/>
<protein>
    <recommendedName>
        <fullName evidence="8">Protein translocase subunit SecE</fullName>
    </recommendedName>
</protein>
<dbReference type="Gene3D" id="1.20.5.1030">
    <property type="entry name" value="Preprotein translocase secy subunit"/>
    <property type="match status" value="1"/>
</dbReference>
<keyword evidence="5 8" id="KW-1133">Transmembrane helix</keyword>
<keyword evidence="8" id="KW-1003">Cell membrane</keyword>
<dbReference type="EMBL" id="LR214986">
    <property type="protein sequence ID" value="VEU64789.1"/>
    <property type="molecule type" value="Genomic_DNA"/>
</dbReference>
<dbReference type="GO" id="GO:0065002">
    <property type="term" value="P:intracellular protein transmembrane transport"/>
    <property type="evidence" value="ECO:0007669"/>
    <property type="project" value="UniProtKB-UniRule"/>
</dbReference>
<dbReference type="InterPro" id="IPR038379">
    <property type="entry name" value="SecE_sf"/>
</dbReference>
<dbReference type="GO" id="GO:0008320">
    <property type="term" value="F:protein transmembrane transporter activity"/>
    <property type="evidence" value="ECO:0007669"/>
    <property type="project" value="UniProtKB-UniRule"/>
</dbReference>
<keyword evidence="9" id="KW-0614">Plasmid</keyword>
<dbReference type="AlphaFoldDB" id="A0A449AIJ0"/>
<organism evidence="9 10">
    <name type="scientific">Mycoplasmopsis cynos</name>
    <dbReference type="NCBI Taxonomy" id="171284"/>
    <lineage>
        <taxon>Bacteria</taxon>
        <taxon>Bacillati</taxon>
        <taxon>Mycoplasmatota</taxon>
        <taxon>Mycoplasmoidales</taxon>
        <taxon>Metamycoplasmataceae</taxon>
        <taxon>Mycoplasmopsis</taxon>
    </lineage>
</organism>
<keyword evidence="3 8" id="KW-0812">Transmembrane</keyword>
<evidence type="ECO:0000256" key="3">
    <source>
        <dbReference type="ARBA" id="ARBA00022692"/>
    </source>
</evidence>
<evidence type="ECO:0000256" key="5">
    <source>
        <dbReference type="ARBA" id="ARBA00022989"/>
    </source>
</evidence>
<comment type="subunit">
    <text evidence="8">Component of the Sec protein translocase complex. Heterotrimer consisting of SecY, SecE and SecG subunits. The heterotrimers can form oligomers, although 1 heterotrimer is thought to be able to translocate proteins. Interacts with the ribosome. Interacts with SecDF, and other proteins may be involved. Interacts with SecA.</text>
</comment>
<comment type="subcellular location">
    <subcellularLocation>
        <location evidence="8">Cell membrane</location>
        <topology evidence="8">Single-pass membrane protein</topology>
    </subcellularLocation>
    <subcellularLocation>
        <location evidence="1">Membrane</location>
    </subcellularLocation>
</comment>
<dbReference type="InterPro" id="IPR005807">
    <property type="entry name" value="SecE_bac"/>
</dbReference>
<keyword evidence="4 8" id="KW-0653">Protein transport</keyword>
<evidence type="ECO:0000256" key="6">
    <source>
        <dbReference type="ARBA" id="ARBA00023010"/>
    </source>
</evidence>
<comment type="similarity">
    <text evidence="8">Belongs to the SecE/SEC61-gamma family.</text>
</comment>
<geneLocation type="plasmid" evidence="9 10">
    <name>13</name>
</geneLocation>
<dbReference type="GO" id="GO:0009306">
    <property type="term" value="P:protein secretion"/>
    <property type="evidence" value="ECO:0007669"/>
    <property type="project" value="UniProtKB-UniRule"/>
</dbReference>
<dbReference type="GO" id="GO:0006605">
    <property type="term" value="P:protein targeting"/>
    <property type="evidence" value="ECO:0007669"/>
    <property type="project" value="UniProtKB-UniRule"/>
</dbReference>
<keyword evidence="2 8" id="KW-0813">Transport</keyword>